<evidence type="ECO:0000256" key="2">
    <source>
        <dbReference type="ARBA" id="ARBA00008114"/>
    </source>
</evidence>
<gene>
    <name evidence="10" type="ORF">SAMN04489760_12918</name>
</gene>
<reference evidence="10 11" key="1">
    <citation type="submission" date="2016-10" db="EMBL/GenBank/DDBJ databases">
        <authorList>
            <person name="de Groot N.N."/>
        </authorList>
    </citation>
    <scope>NUCLEOTIDE SEQUENCE [LARGE SCALE GENOMIC DNA]</scope>
    <source>
        <strain evidence="10 11">DSM 8423</strain>
    </source>
</reference>
<feature type="transmembrane region" description="Helical" evidence="7">
    <location>
        <begin position="12"/>
        <end position="34"/>
    </location>
</feature>
<dbReference type="InterPro" id="IPR002524">
    <property type="entry name" value="Cation_efflux"/>
</dbReference>
<feature type="transmembrane region" description="Helical" evidence="7">
    <location>
        <begin position="182"/>
        <end position="199"/>
    </location>
</feature>
<keyword evidence="11" id="KW-1185">Reference proteome</keyword>
<dbReference type="InterPro" id="IPR058533">
    <property type="entry name" value="Cation_efflux_TM"/>
</dbReference>
<dbReference type="GO" id="GO:0016020">
    <property type="term" value="C:membrane"/>
    <property type="evidence" value="ECO:0007669"/>
    <property type="project" value="UniProtKB-SubCell"/>
</dbReference>
<feature type="domain" description="Cation efflux protein cytoplasmic" evidence="9">
    <location>
        <begin position="211"/>
        <end position="289"/>
    </location>
</feature>
<dbReference type="AlphaFoldDB" id="A0A1H8A3M3"/>
<dbReference type="InterPro" id="IPR027469">
    <property type="entry name" value="Cation_efflux_TMD_sf"/>
</dbReference>
<dbReference type="Proteomes" id="UP000198744">
    <property type="component" value="Unassembled WGS sequence"/>
</dbReference>
<dbReference type="FunFam" id="1.20.1510.10:FF:000006">
    <property type="entry name" value="Divalent cation efflux transporter"/>
    <property type="match status" value="1"/>
</dbReference>
<comment type="similarity">
    <text evidence="2">Belongs to the cation diffusion facilitator (CDF) transporter (TC 2.A.4) family.</text>
</comment>
<accession>A0A1H8A3M3</accession>
<comment type="subcellular location">
    <subcellularLocation>
        <location evidence="1">Membrane</location>
        <topology evidence="1">Multi-pass membrane protein</topology>
    </subcellularLocation>
</comment>
<name>A0A1H8A3M3_9BACT</name>
<keyword evidence="5 7" id="KW-1133">Transmembrane helix</keyword>
<dbReference type="OrthoDB" id="9806522at2"/>
<feature type="transmembrane region" description="Helical" evidence="7">
    <location>
        <begin position="159"/>
        <end position="176"/>
    </location>
</feature>
<evidence type="ECO:0000259" key="8">
    <source>
        <dbReference type="Pfam" id="PF01545"/>
    </source>
</evidence>
<feature type="transmembrane region" description="Helical" evidence="7">
    <location>
        <begin position="82"/>
        <end position="100"/>
    </location>
</feature>
<dbReference type="PANTHER" id="PTHR43840">
    <property type="entry name" value="MITOCHONDRIAL METAL TRANSPORTER 1-RELATED"/>
    <property type="match status" value="1"/>
</dbReference>
<dbReference type="InterPro" id="IPR027470">
    <property type="entry name" value="Cation_efflux_CTD"/>
</dbReference>
<dbReference type="Pfam" id="PF01545">
    <property type="entry name" value="Cation_efflux"/>
    <property type="match status" value="1"/>
</dbReference>
<dbReference type="GO" id="GO:0008324">
    <property type="term" value="F:monoatomic cation transmembrane transporter activity"/>
    <property type="evidence" value="ECO:0007669"/>
    <property type="project" value="InterPro"/>
</dbReference>
<dbReference type="EMBL" id="FOBS01000029">
    <property type="protein sequence ID" value="SEM64147.1"/>
    <property type="molecule type" value="Genomic_DNA"/>
</dbReference>
<sequence>MDRTERFGMADRIITIGFLINAVLMVMKLLAGYFGSSEAVLADGMESACDFAAMLVTMIALKIGRKPFDEDHPYGHGKAESLSAMLVSLGIFATGGVILFNAGRTILAGTCLKPHGIAVVAALVTILAKETLFRYTRRIAQKLESPAVDSIAKDHRKDALSSVATLIGVGGAYWGLSVMDPLAAGLTAFFIFYIGWETFHNAAHDLMDGQPPREIIGDIKAIIDKIPQVECVHEVRCRRSGQYLIVNIKLEMDPQMTVKQSHEVTVIIKKCLFEEFPNVGDVMIHVNPHEPDAEHHDLIRL</sequence>
<evidence type="ECO:0000256" key="3">
    <source>
        <dbReference type="ARBA" id="ARBA00022448"/>
    </source>
</evidence>
<dbReference type="RefSeq" id="WP_093884456.1">
    <property type="nucleotide sequence ID" value="NZ_FOBS01000029.1"/>
</dbReference>
<keyword evidence="6 7" id="KW-0472">Membrane</keyword>
<proteinExistence type="inferred from homology"/>
<dbReference type="Gene3D" id="1.20.1510.10">
    <property type="entry name" value="Cation efflux protein transmembrane domain"/>
    <property type="match status" value="1"/>
</dbReference>
<dbReference type="InterPro" id="IPR036837">
    <property type="entry name" value="Cation_efflux_CTD_sf"/>
</dbReference>
<keyword evidence="3" id="KW-0813">Transport</keyword>
<evidence type="ECO:0000256" key="5">
    <source>
        <dbReference type="ARBA" id="ARBA00022989"/>
    </source>
</evidence>
<dbReference type="SUPFAM" id="SSF161111">
    <property type="entry name" value="Cation efflux protein transmembrane domain-like"/>
    <property type="match status" value="1"/>
</dbReference>
<dbReference type="Gene3D" id="3.30.70.1350">
    <property type="entry name" value="Cation efflux protein, cytoplasmic domain"/>
    <property type="match status" value="1"/>
</dbReference>
<evidence type="ECO:0000256" key="6">
    <source>
        <dbReference type="ARBA" id="ARBA00023136"/>
    </source>
</evidence>
<dbReference type="NCBIfam" id="TIGR01297">
    <property type="entry name" value="CDF"/>
    <property type="match status" value="1"/>
</dbReference>
<keyword evidence="4 7" id="KW-0812">Transmembrane</keyword>
<dbReference type="Pfam" id="PF16916">
    <property type="entry name" value="ZT_dimer"/>
    <property type="match status" value="1"/>
</dbReference>
<evidence type="ECO:0000259" key="9">
    <source>
        <dbReference type="Pfam" id="PF16916"/>
    </source>
</evidence>
<organism evidence="10 11">
    <name type="scientific">Syntrophus gentianae</name>
    <dbReference type="NCBI Taxonomy" id="43775"/>
    <lineage>
        <taxon>Bacteria</taxon>
        <taxon>Pseudomonadati</taxon>
        <taxon>Thermodesulfobacteriota</taxon>
        <taxon>Syntrophia</taxon>
        <taxon>Syntrophales</taxon>
        <taxon>Syntrophaceae</taxon>
        <taxon>Syntrophus</taxon>
    </lineage>
</organism>
<dbReference type="SUPFAM" id="SSF160240">
    <property type="entry name" value="Cation efflux protein cytoplasmic domain-like"/>
    <property type="match status" value="1"/>
</dbReference>
<dbReference type="STRING" id="43775.SAMN04489760_12918"/>
<dbReference type="PANTHER" id="PTHR43840:SF15">
    <property type="entry name" value="MITOCHONDRIAL METAL TRANSPORTER 1-RELATED"/>
    <property type="match status" value="1"/>
</dbReference>
<evidence type="ECO:0000313" key="10">
    <source>
        <dbReference type="EMBL" id="SEM64147.1"/>
    </source>
</evidence>
<evidence type="ECO:0000256" key="1">
    <source>
        <dbReference type="ARBA" id="ARBA00004141"/>
    </source>
</evidence>
<evidence type="ECO:0000313" key="11">
    <source>
        <dbReference type="Proteomes" id="UP000198744"/>
    </source>
</evidence>
<feature type="domain" description="Cation efflux protein transmembrane" evidence="8">
    <location>
        <begin position="14"/>
        <end position="207"/>
    </location>
</feature>
<evidence type="ECO:0000256" key="7">
    <source>
        <dbReference type="SAM" id="Phobius"/>
    </source>
</evidence>
<protein>
    <submittedName>
        <fullName evidence="10">Cation diffusion facilitator family transporter</fullName>
    </submittedName>
</protein>
<evidence type="ECO:0000256" key="4">
    <source>
        <dbReference type="ARBA" id="ARBA00022692"/>
    </source>
</evidence>
<dbReference type="InterPro" id="IPR050291">
    <property type="entry name" value="CDF_Transporter"/>
</dbReference>